<dbReference type="PROSITE" id="PS50879">
    <property type="entry name" value="RNASE_H_1"/>
    <property type="match status" value="1"/>
</dbReference>
<reference evidence="2 3" key="1">
    <citation type="submission" date="2024-02" db="EMBL/GenBank/DDBJ databases">
        <authorList>
            <person name="Chen Y."/>
            <person name="Shah S."/>
            <person name="Dougan E. K."/>
            <person name="Thang M."/>
            <person name="Chan C."/>
        </authorList>
    </citation>
    <scope>NUCLEOTIDE SEQUENCE [LARGE SCALE GENOMIC DNA]</scope>
</reference>
<evidence type="ECO:0000313" key="2">
    <source>
        <dbReference type="EMBL" id="CAK9111638.1"/>
    </source>
</evidence>
<name>A0ABP0SGX6_9DINO</name>
<feature type="domain" description="RNase H type-1" evidence="1">
    <location>
        <begin position="35"/>
        <end position="193"/>
    </location>
</feature>
<keyword evidence="3" id="KW-1185">Reference proteome</keyword>
<gene>
    <name evidence="2" type="ORF">CCMP2556_LOCUS51805</name>
</gene>
<evidence type="ECO:0000259" key="1">
    <source>
        <dbReference type="PROSITE" id="PS50879"/>
    </source>
</evidence>
<dbReference type="Proteomes" id="UP001642484">
    <property type="component" value="Unassembled WGS sequence"/>
</dbReference>
<dbReference type="Pfam" id="PF00075">
    <property type="entry name" value="RNase_H"/>
    <property type="match status" value="1"/>
</dbReference>
<dbReference type="SUPFAM" id="SSF53098">
    <property type="entry name" value="Ribonuclease H-like"/>
    <property type="match status" value="1"/>
</dbReference>
<accession>A0ABP0SGX6</accession>
<sequence length="374" mass="40864">MQKYHECPAREPLERLRKVDRGGEVPDVAIGDERPAAFRHLYTDGSAAHGEGGWAVVIYDAPPSRPVPPDYVLYGPVVTAVWDPNFLGAERGTNNTGELTAIAEACVWLKERGPERDVGGEVLGAEIHYDSEYARDIAVRVAVPKSNLALANRVADLVDEVRRLRPLRFRHVKGHSGDVGNDAADMFADKGAQGRSSPQWSRWSDVPARIFTINSQSLEAVWTTLGAGADAVGMVTAGSGERWLEEVTRALGIAWPLSDEQPARDAMCHGRRSREVMDALFAFKDEIRNGNLLRVEPEMGAGKSVYRATSATSTAAGRRRGSLDRMRLRMRVPPCDAGLSERKDRRQRSASELRMLDTMPGLTGGSAGALVILL</sequence>
<organism evidence="2 3">
    <name type="scientific">Durusdinium trenchii</name>
    <dbReference type="NCBI Taxonomy" id="1381693"/>
    <lineage>
        <taxon>Eukaryota</taxon>
        <taxon>Sar</taxon>
        <taxon>Alveolata</taxon>
        <taxon>Dinophyceae</taxon>
        <taxon>Suessiales</taxon>
        <taxon>Symbiodiniaceae</taxon>
        <taxon>Durusdinium</taxon>
    </lineage>
</organism>
<proteinExistence type="predicted"/>
<protein>
    <recommendedName>
        <fullName evidence="1">RNase H type-1 domain-containing protein</fullName>
    </recommendedName>
</protein>
<dbReference type="EMBL" id="CAXAMN010027583">
    <property type="protein sequence ID" value="CAK9111638.1"/>
    <property type="molecule type" value="Genomic_DNA"/>
</dbReference>
<evidence type="ECO:0000313" key="3">
    <source>
        <dbReference type="Proteomes" id="UP001642484"/>
    </source>
</evidence>
<comment type="caution">
    <text evidence="2">The sequence shown here is derived from an EMBL/GenBank/DDBJ whole genome shotgun (WGS) entry which is preliminary data.</text>
</comment>
<dbReference type="Gene3D" id="3.30.420.10">
    <property type="entry name" value="Ribonuclease H-like superfamily/Ribonuclease H"/>
    <property type="match status" value="1"/>
</dbReference>
<dbReference type="InterPro" id="IPR012337">
    <property type="entry name" value="RNaseH-like_sf"/>
</dbReference>
<dbReference type="InterPro" id="IPR002156">
    <property type="entry name" value="RNaseH_domain"/>
</dbReference>
<dbReference type="InterPro" id="IPR036397">
    <property type="entry name" value="RNaseH_sf"/>
</dbReference>